<evidence type="ECO:0000256" key="3">
    <source>
        <dbReference type="ARBA" id="ARBA00022559"/>
    </source>
</evidence>
<dbReference type="PANTHER" id="PTHR11475">
    <property type="entry name" value="OXIDASE/PEROXIDASE"/>
    <property type="match status" value="1"/>
</dbReference>
<comment type="caution">
    <text evidence="5">The sequence shown here is derived from an EMBL/GenBank/DDBJ whole genome shotgun (WGS) entry which is preliminary data.</text>
</comment>
<dbReference type="EMBL" id="JTDY01000687">
    <property type="protein sequence ID" value="KOB76215.1"/>
    <property type="molecule type" value="Genomic_DNA"/>
</dbReference>
<dbReference type="InterPro" id="IPR010255">
    <property type="entry name" value="Haem_peroxidase_sf"/>
</dbReference>
<dbReference type="GO" id="GO:0005576">
    <property type="term" value="C:extracellular region"/>
    <property type="evidence" value="ECO:0007669"/>
    <property type="project" value="UniProtKB-SubCell"/>
</dbReference>
<dbReference type="Pfam" id="PF03098">
    <property type="entry name" value="An_peroxidase"/>
    <property type="match status" value="1"/>
</dbReference>
<keyword evidence="3 5" id="KW-0560">Oxidoreductase</keyword>
<evidence type="ECO:0000256" key="4">
    <source>
        <dbReference type="ARBA" id="ARBA00023180"/>
    </source>
</evidence>
<dbReference type="PANTHER" id="PTHR11475:SF4">
    <property type="entry name" value="CHORION PEROXIDASE"/>
    <property type="match status" value="1"/>
</dbReference>
<dbReference type="Proteomes" id="UP000037510">
    <property type="component" value="Unassembled WGS sequence"/>
</dbReference>
<dbReference type="SUPFAM" id="SSF48113">
    <property type="entry name" value="Heme-dependent peroxidases"/>
    <property type="match status" value="1"/>
</dbReference>
<dbReference type="InterPro" id="IPR037120">
    <property type="entry name" value="Haem_peroxidase_sf_animal"/>
</dbReference>
<accession>A0A0L7LLB9</accession>
<keyword evidence="2" id="KW-0964">Secreted</keyword>
<sequence>MERDVQGSILGHTFHCIVAEQFYRTRVGDRFFYDNGEMPHSFNPASMARLICDNSGVQRVQRRAFEQESQHNPKCRSDDYTNIPYRRAFEQESQYNPKCRSDDYSSIPYVDLTAWKKPGLDLFD</sequence>
<name>A0A0L7LLB9_OPEBR</name>
<dbReference type="GO" id="GO:0004601">
    <property type="term" value="F:peroxidase activity"/>
    <property type="evidence" value="ECO:0007669"/>
    <property type="project" value="UniProtKB-KW"/>
</dbReference>
<dbReference type="STRING" id="104452.A0A0L7LLB9"/>
<reference evidence="5 6" key="1">
    <citation type="journal article" date="2015" name="Genome Biol. Evol.">
        <title>The genome of winter moth (Operophtera brumata) provides a genomic perspective on sexual dimorphism and phenology.</title>
        <authorList>
            <person name="Derks M.F."/>
            <person name="Smit S."/>
            <person name="Salis L."/>
            <person name="Schijlen E."/>
            <person name="Bossers A."/>
            <person name="Mateman C."/>
            <person name="Pijl A.S."/>
            <person name="de Ridder D."/>
            <person name="Groenen M.A."/>
            <person name="Visser M.E."/>
            <person name="Megens H.J."/>
        </authorList>
    </citation>
    <scope>NUCLEOTIDE SEQUENCE [LARGE SCALE GENOMIC DNA]</scope>
    <source>
        <strain evidence="5">WM2013NL</strain>
        <tissue evidence="5">Head and thorax</tissue>
    </source>
</reference>
<gene>
    <name evidence="5" type="ORF">OBRU01_04621</name>
</gene>
<organism evidence="5 6">
    <name type="scientific">Operophtera brumata</name>
    <name type="common">Winter moth</name>
    <name type="synonym">Phalaena brumata</name>
    <dbReference type="NCBI Taxonomy" id="104452"/>
    <lineage>
        <taxon>Eukaryota</taxon>
        <taxon>Metazoa</taxon>
        <taxon>Ecdysozoa</taxon>
        <taxon>Arthropoda</taxon>
        <taxon>Hexapoda</taxon>
        <taxon>Insecta</taxon>
        <taxon>Pterygota</taxon>
        <taxon>Neoptera</taxon>
        <taxon>Endopterygota</taxon>
        <taxon>Lepidoptera</taxon>
        <taxon>Glossata</taxon>
        <taxon>Ditrysia</taxon>
        <taxon>Geometroidea</taxon>
        <taxon>Geometridae</taxon>
        <taxon>Larentiinae</taxon>
        <taxon>Operophtera</taxon>
    </lineage>
</organism>
<keyword evidence="3 5" id="KW-0575">Peroxidase</keyword>
<dbReference type="PROSITE" id="PS50292">
    <property type="entry name" value="PEROXIDASE_3"/>
    <property type="match status" value="1"/>
</dbReference>
<dbReference type="GO" id="GO:0006979">
    <property type="term" value="P:response to oxidative stress"/>
    <property type="evidence" value="ECO:0007669"/>
    <property type="project" value="InterPro"/>
</dbReference>
<proteinExistence type="predicted"/>
<evidence type="ECO:0000313" key="6">
    <source>
        <dbReference type="Proteomes" id="UP000037510"/>
    </source>
</evidence>
<keyword evidence="4" id="KW-0325">Glycoprotein</keyword>
<dbReference type="InterPro" id="IPR019791">
    <property type="entry name" value="Haem_peroxidase_animal"/>
</dbReference>
<comment type="subcellular location">
    <subcellularLocation>
        <location evidence="1">Secreted</location>
    </subcellularLocation>
</comment>
<dbReference type="GO" id="GO:0020037">
    <property type="term" value="F:heme binding"/>
    <property type="evidence" value="ECO:0007669"/>
    <property type="project" value="InterPro"/>
</dbReference>
<protein>
    <submittedName>
        <fullName evidence="5">Putative oxidase/peroxidase</fullName>
    </submittedName>
</protein>
<dbReference type="AlphaFoldDB" id="A0A0L7LLB9"/>
<keyword evidence="6" id="KW-1185">Reference proteome</keyword>
<evidence type="ECO:0000256" key="2">
    <source>
        <dbReference type="ARBA" id="ARBA00022525"/>
    </source>
</evidence>
<evidence type="ECO:0000313" key="5">
    <source>
        <dbReference type="EMBL" id="KOB76215.1"/>
    </source>
</evidence>
<evidence type="ECO:0000256" key="1">
    <source>
        <dbReference type="ARBA" id="ARBA00004613"/>
    </source>
</evidence>
<dbReference type="Gene3D" id="1.10.640.10">
    <property type="entry name" value="Haem peroxidase domain superfamily, animal type"/>
    <property type="match status" value="1"/>
</dbReference>